<dbReference type="GO" id="GO:0045944">
    <property type="term" value="P:positive regulation of transcription by RNA polymerase II"/>
    <property type="evidence" value="ECO:0007669"/>
    <property type="project" value="TreeGrafter"/>
</dbReference>
<feature type="compositionally biased region" description="Low complexity" evidence="3">
    <location>
        <begin position="1"/>
        <end position="24"/>
    </location>
</feature>
<evidence type="ECO:0000256" key="1">
    <source>
        <dbReference type="ARBA" id="ARBA00004123"/>
    </source>
</evidence>
<evidence type="ECO:0000256" key="2">
    <source>
        <dbReference type="ARBA" id="ARBA00023242"/>
    </source>
</evidence>
<keyword evidence="2" id="KW-0539">Nucleus</keyword>
<dbReference type="AlphaFoldDB" id="A0A9P9JJY0"/>
<proteinExistence type="predicted"/>
<sequence length="486" mass="54188">MESGQSSSSSSNPPIITTNTTSTSASKPCYNCVKRRIICDRTGTRCRKCAKKGLRCPGYGIRYRFAHEFRDQKPAPPGGSQPSPAVEYSGPLTWVVEAEPGSGPAVTMREDAESIEAIEDVRGMRDDENESGEADSNAETPSSESTSEGDQYDQVTTPEELHVQSLVQRPRSLEPIDANSRWMFQYFSEHVSPVMLLFNGASNGYRRYVLPLATTNRLVQRAVCVAAAFHLLPRRPELRAPAEQGRAAIIQRLREDGLSAAGAPVLDDATWATILLLIVGDLVSGDEQVMILYHMLDAFLRARGGHEPTSQLDKFLDSQSRLIKFFGDPIVNESNVPHRPDIGILRTLSGAELPSVDTPHLLSYVRLYEEAFCVAMEIYVHRARSDVAPVCEETMARRVRQLRSALERVDPAYPGAHVVVWPSFVGAAEAEDEEHREFFTHKLRHIWRTTGYANVLKAIDSLPGIWAQRGVQRWTRRLQQVSVMIM</sequence>
<dbReference type="CDD" id="cd00067">
    <property type="entry name" value="GAL4"/>
    <property type="match status" value="1"/>
</dbReference>
<feature type="region of interest" description="Disordered" evidence="3">
    <location>
        <begin position="1"/>
        <end position="25"/>
    </location>
</feature>
<dbReference type="GO" id="GO:0000981">
    <property type="term" value="F:DNA-binding transcription factor activity, RNA polymerase II-specific"/>
    <property type="evidence" value="ECO:0007669"/>
    <property type="project" value="InterPro"/>
</dbReference>
<gene>
    <name evidence="4" type="ORF">EDB81DRAFT_780058</name>
</gene>
<dbReference type="PANTHER" id="PTHR37534">
    <property type="entry name" value="TRANSCRIPTIONAL ACTIVATOR PROTEIN UGA3"/>
    <property type="match status" value="1"/>
</dbReference>
<dbReference type="Proteomes" id="UP000738349">
    <property type="component" value="Unassembled WGS sequence"/>
</dbReference>
<evidence type="ECO:0000313" key="5">
    <source>
        <dbReference type="Proteomes" id="UP000738349"/>
    </source>
</evidence>
<feature type="compositionally biased region" description="Polar residues" evidence="3">
    <location>
        <begin position="137"/>
        <end position="154"/>
    </location>
</feature>
<dbReference type="OrthoDB" id="5386330at2759"/>
<dbReference type="GO" id="GO:0000976">
    <property type="term" value="F:transcription cis-regulatory region binding"/>
    <property type="evidence" value="ECO:0007669"/>
    <property type="project" value="TreeGrafter"/>
</dbReference>
<accession>A0A9P9JJY0</accession>
<reference evidence="4" key="1">
    <citation type="journal article" date="2021" name="Nat. Commun.">
        <title>Genetic determinants of endophytism in the Arabidopsis root mycobiome.</title>
        <authorList>
            <person name="Mesny F."/>
            <person name="Miyauchi S."/>
            <person name="Thiergart T."/>
            <person name="Pickel B."/>
            <person name="Atanasova L."/>
            <person name="Karlsson M."/>
            <person name="Huettel B."/>
            <person name="Barry K.W."/>
            <person name="Haridas S."/>
            <person name="Chen C."/>
            <person name="Bauer D."/>
            <person name="Andreopoulos W."/>
            <person name="Pangilinan J."/>
            <person name="LaButti K."/>
            <person name="Riley R."/>
            <person name="Lipzen A."/>
            <person name="Clum A."/>
            <person name="Drula E."/>
            <person name="Henrissat B."/>
            <person name="Kohler A."/>
            <person name="Grigoriev I.V."/>
            <person name="Martin F.M."/>
            <person name="Hacquard S."/>
        </authorList>
    </citation>
    <scope>NUCLEOTIDE SEQUENCE</scope>
    <source>
        <strain evidence="4">MPI-CAGE-AT-0147</strain>
    </source>
</reference>
<evidence type="ECO:0008006" key="6">
    <source>
        <dbReference type="Google" id="ProtNLM"/>
    </source>
</evidence>
<dbReference type="GO" id="GO:0008270">
    <property type="term" value="F:zinc ion binding"/>
    <property type="evidence" value="ECO:0007669"/>
    <property type="project" value="InterPro"/>
</dbReference>
<comment type="caution">
    <text evidence="4">The sequence shown here is derived from an EMBL/GenBank/DDBJ whole genome shotgun (WGS) entry which is preliminary data.</text>
</comment>
<feature type="region of interest" description="Disordered" evidence="3">
    <location>
        <begin position="119"/>
        <end position="154"/>
    </location>
</feature>
<dbReference type="GO" id="GO:0005634">
    <property type="term" value="C:nucleus"/>
    <property type="evidence" value="ECO:0007669"/>
    <property type="project" value="UniProtKB-SubCell"/>
</dbReference>
<dbReference type="InterPro" id="IPR001138">
    <property type="entry name" value="Zn2Cys6_DnaBD"/>
</dbReference>
<dbReference type="EMBL" id="JAGMUV010000003">
    <property type="protein sequence ID" value="KAH7165669.1"/>
    <property type="molecule type" value="Genomic_DNA"/>
</dbReference>
<name>A0A9P9JJY0_9HYPO</name>
<dbReference type="Pfam" id="PF11951">
    <property type="entry name" value="Fungal_trans_2"/>
    <property type="match status" value="2"/>
</dbReference>
<dbReference type="InterPro" id="IPR021858">
    <property type="entry name" value="Fun_TF"/>
</dbReference>
<evidence type="ECO:0000313" key="4">
    <source>
        <dbReference type="EMBL" id="KAH7165669.1"/>
    </source>
</evidence>
<dbReference type="PANTHER" id="PTHR37534:SF17">
    <property type="entry name" value="ZN(2)-C6 FUNGAL-TYPE DOMAIN-CONTAINING PROTEIN"/>
    <property type="match status" value="1"/>
</dbReference>
<evidence type="ECO:0000256" key="3">
    <source>
        <dbReference type="SAM" id="MobiDB-lite"/>
    </source>
</evidence>
<comment type="subcellular location">
    <subcellularLocation>
        <location evidence="1">Nucleus</location>
    </subcellularLocation>
</comment>
<organism evidence="4 5">
    <name type="scientific">Dactylonectria macrodidyma</name>
    <dbReference type="NCBI Taxonomy" id="307937"/>
    <lineage>
        <taxon>Eukaryota</taxon>
        <taxon>Fungi</taxon>
        <taxon>Dikarya</taxon>
        <taxon>Ascomycota</taxon>
        <taxon>Pezizomycotina</taxon>
        <taxon>Sordariomycetes</taxon>
        <taxon>Hypocreomycetidae</taxon>
        <taxon>Hypocreales</taxon>
        <taxon>Nectriaceae</taxon>
        <taxon>Dactylonectria</taxon>
    </lineage>
</organism>
<protein>
    <recommendedName>
        <fullName evidence="6">Zn(2)-C6 fungal-type domain-containing protein</fullName>
    </recommendedName>
</protein>
<keyword evidence="5" id="KW-1185">Reference proteome</keyword>